<feature type="signal peptide" evidence="3">
    <location>
        <begin position="1"/>
        <end position="32"/>
    </location>
</feature>
<sequence>MATCRTMGRSRGNMCALSLVIFLQLLVSGCLSAPANNSDTMTAKSQGIQLGNTKQNESPSIITVDKKVNDTVPSPSQPSVVAATESKKPATPAGSDSAAAAAAAAPKNSSTTTAAATAPKNSSTAAAAAAAPKNSSTTAIRPKVTEKEHEETAPDLVTIIETSDKPLLPEPVDPVIEEVANSQQTENQSTDKHAVAETTTTAIPEVSTACVTTPESVNPVTEAPVSDYKSSIALNPSTEQEPDLDLQPTTDGGPARHIDLDNYPEEEDEDDDATYNDVYENNSMDMAKGEPVSRLQPEDMEVTRYKGADSYNTEDEDSHFFFHLVILAFLVAIVYITYHNKRKIYLLAQSRRWKDGLCSRNTVEYHRLDQNVNEAMPSLKMTRDYVF</sequence>
<keyword evidence="2" id="KW-0472">Membrane</keyword>
<name>A0AAN8GTD4_9TELE</name>
<feature type="region of interest" description="Disordered" evidence="1">
    <location>
        <begin position="66"/>
        <end position="156"/>
    </location>
</feature>
<feature type="transmembrane region" description="Helical" evidence="2">
    <location>
        <begin position="320"/>
        <end position="338"/>
    </location>
</feature>
<feature type="region of interest" description="Disordered" evidence="1">
    <location>
        <begin position="39"/>
        <end position="58"/>
    </location>
</feature>
<dbReference type="PANTHER" id="PTHR16502:SF0">
    <property type="entry name" value="KERATINOCYTE-ASSOCIATED TRANSMEMBRANE PROTEIN 2"/>
    <property type="match status" value="1"/>
</dbReference>
<keyword evidence="2" id="KW-0812">Transmembrane</keyword>
<feature type="compositionally biased region" description="Basic and acidic residues" evidence="1">
    <location>
        <begin position="143"/>
        <end position="152"/>
    </location>
</feature>
<reference evidence="4 5" key="1">
    <citation type="journal article" date="2023" name="Mol. Biol. Evol.">
        <title>Genomics of Secondarily Temperate Adaptation in the Only Non-Antarctic Icefish.</title>
        <authorList>
            <person name="Rivera-Colon A.G."/>
            <person name="Rayamajhi N."/>
            <person name="Minhas B.F."/>
            <person name="Madrigal G."/>
            <person name="Bilyk K.T."/>
            <person name="Yoon V."/>
            <person name="Hune M."/>
            <person name="Gregory S."/>
            <person name="Cheng C.H.C."/>
            <person name="Catchen J.M."/>
        </authorList>
    </citation>
    <scope>NUCLEOTIDE SEQUENCE [LARGE SCALE GENOMIC DNA]</scope>
    <source>
        <strain evidence="4">JC2023a</strain>
    </source>
</reference>
<proteinExistence type="predicted"/>
<comment type="caution">
    <text evidence="4">The sequence shown here is derived from an EMBL/GenBank/DDBJ whole genome shotgun (WGS) entry which is preliminary data.</text>
</comment>
<feature type="compositionally biased region" description="Low complexity" evidence="1">
    <location>
        <begin position="89"/>
        <end position="139"/>
    </location>
</feature>
<dbReference type="AlphaFoldDB" id="A0AAN8GTD4"/>
<dbReference type="Proteomes" id="UP001335648">
    <property type="component" value="Unassembled WGS sequence"/>
</dbReference>
<evidence type="ECO:0008006" key="6">
    <source>
        <dbReference type="Google" id="ProtNLM"/>
    </source>
</evidence>
<keyword evidence="5" id="KW-1185">Reference proteome</keyword>
<gene>
    <name evidence="4" type="ORF">CesoFtcFv8_016391</name>
</gene>
<feature type="compositionally biased region" description="Acidic residues" evidence="1">
    <location>
        <begin position="262"/>
        <end position="274"/>
    </location>
</feature>
<dbReference type="PROSITE" id="PS51257">
    <property type="entry name" value="PROKAR_LIPOPROTEIN"/>
    <property type="match status" value="1"/>
</dbReference>
<dbReference type="EMBL" id="JAULUE010002058">
    <property type="protein sequence ID" value="KAK5887829.1"/>
    <property type="molecule type" value="Genomic_DNA"/>
</dbReference>
<feature type="chain" id="PRO_5043053491" description="Keratinocyte-associated transmembrane protein 2" evidence="3">
    <location>
        <begin position="33"/>
        <end position="387"/>
    </location>
</feature>
<organism evidence="4 5">
    <name type="scientific">Champsocephalus esox</name>
    <name type="common">pike icefish</name>
    <dbReference type="NCBI Taxonomy" id="159716"/>
    <lineage>
        <taxon>Eukaryota</taxon>
        <taxon>Metazoa</taxon>
        <taxon>Chordata</taxon>
        <taxon>Craniata</taxon>
        <taxon>Vertebrata</taxon>
        <taxon>Euteleostomi</taxon>
        <taxon>Actinopterygii</taxon>
        <taxon>Neopterygii</taxon>
        <taxon>Teleostei</taxon>
        <taxon>Neoteleostei</taxon>
        <taxon>Acanthomorphata</taxon>
        <taxon>Eupercaria</taxon>
        <taxon>Perciformes</taxon>
        <taxon>Notothenioidei</taxon>
        <taxon>Channichthyidae</taxon>
        <taxon>Champsocephalus</taxon>
    </lineage>
</organism>
<dbReference type="InterPro" id="IPR037645">
    <property type="entry name" value="KCT2"/>
</dbReference>
<dbReference type="Pfam" id="PF17818">
    <property type="entry name" value="KCT2"/>
    <property type="match status" value="1"/>
</dbReference>
<dbReference type="PANTHER" id="PTHR16502">
    <property type="entry name" value="KERATINOCYTE-ASSOCIATED TRANSMEMBRANE PROTEIN 2"/>
    <property type="match status" value="1"/>
</dbReference>
<evidence type="ECO:0000256" key="2">
    <source>
        <dbReference type="SAM" id="Phobius"/>
    </source>
</evidence>
<keyword evidence="3" id="KW-0732">Signal</keyword>
<evidence type="ECO:0000313" key="5">
    <source>
        <dbReference type="Proteomes" id="UP001335648"/>
    </source>
</evidence>
<protein>
    <recommendedName>
        <fullName evidence="6">Keratinocyte-associated transmembrane protein 2</fullName>
    </recommendedName>
</protein>
<accession>A0AAN8GTD4</accession>
<evidence type="ECO:0000313" key="4">
    <source>
        <dbReference type="EMBL" id="KAK5887829.1"/>
    </source>
</evidence>
<evidence type="ECO:0000256" key="1">
    <source>
        <dbReference type="SAM" id="MobiDB-lite"/>
    </source>
</evidence>
<keyword evidence="2" id="KW-1133">Transmembrane helix</keyword>
<feature type="region of interest" description="Disordered" evidence="1">
    <location>
        <begin position="235"/>
        <end position="275"/>
    </location>
</feature>
<evidence type="ECO:0000256" key="3">
    <source>
        <dbReference type="SAM" id="SignalP"/>
    </source>
</evidence>